<gene>
    <name evidence="1" type="ORF">SAMN04488011_10259</name>
</gene>
<evidence type="ECO:0000313" key="2">
    <source>
        <dbReference type="Proteomes" id="UP000199372"/>
    </source>
</evidence>
<reference evidence="2" key="1">
    <citation type="submission" date="2016-10" db="EMBL/GenBank/DDBJ databases">
        <authorList>
            <person name="Varghese N."/>
            <person name="Submissions S."/>
        </authorList>
    </citation>
    <scope>NUCLEOTIDE SEQUENCE [LARGE SCALE GENOMIC DNA]</scope>
    <source>
        <strain evidence="2">DSM 26893</strain>
    </source>
</reference>
<protein>
    <recommendedName>
        <fullName evidence="3">Lipoprotein</fullName>
    </recommendedName>
</protein>
<evidence type="ECO:0000313" key="1">
    <source>
        <dbReference type="EMBL" id="SEM98001.1"/>
    </source>
</evidence>
<dbReference type="AlphaFoldDB" id="A0A1H8CRZ4"/>
<sequence length="98" mass="10448">MTKTPFIILAGVLALAACGPKTNQTIDRGFDSKSLQNLTKTPGIWVDGDGCEHWAIDDGIEGYQTNRLDRYGKPVCGLLPPFTLHGPDGVGSPVPDPI</sequence>
<dbReference type="EMBL" id="FOCM01000002">
    <property type="protein sequence ID" value="SEM98001.1"/>
    <property type="molecule type" value="Genomic_DNA"/>
</dbReference>
<dbReference type="Proteomes" id="UP000199372">
    <property type="component" value="Unassembled WGS sequence"/>
</dbReference>
<organism evidence="1 2">
    <name type="scientific">Palleronia pelagia</name>
    <dbReference type="NCBI Taxonomy" id="387096"/>
    <lineage>
        <taxon>Bacteria</taxon>
        <taxon>Pseudomonadati</taxon>
        <taxon>Pseudomonadota</taxon>
        <taxon>Alphaproteobacteria</taxon>
        <taxon>Rhodobacterales</taxon>
        <taxon>Roseobacteraceae</taxon>
        <taxon>Palleronia</taxon>
    </lineage>
</organism>
<accession>A0A1H8CRZ4</accession>
<evidence type="ECO:0008006" key="3">
    <source>
        <dbReference type="Google" id="ProtNLM"/>
    </source>
</evidence>
<keyword evidence="2" id="KW-1185">Reference proteome</keyword>
<dbReference type="OrthoDB" id="7859745at2"/>
<name>A0A1H8CRZ4_9RHOB</name>
<dbReference type="PROSITE" id="PS51257">
    <property type="entry name" value="PROKAR_LIPOPROTEIN"/>
    <property type="match status" value="1"/>
</dbReference>
<proteinExistence type="predicted"/>
<dbReference type="RefSeq" id="WP_091844821.1">
    <property type="nucleotide sequence ID" value="NZ_FOCM01000002.1"/>
</dbReference>